<dbReference type="GO" id="GO:0048038">
    <property type="term" value="F:quinone binding"/>
    <property type="evidence" value="ECO:0007669"/>
    <property type="project" value="TreeGrafter"/>
</dbReference>
<dbReference type="PANTHER" id="PTHR42760">
    <property type="entry name" value="SHORT-CHAIN DEHYDROGENASES/REDUCTASES FAMILY MEMBER"/>
    <property type="match status" value="1"/>
</dbReference>
<dbReference type="HOGENOM" id="CLU_010194_1_3_9"/>
<dbReference type="SUPFAM" id="SSF51735">
    <property type="entry name" value="NAD(P)-binding Rossmann-fold domains"/>
    <property type="match status" value="1"/>
</dbReference>
<dbReference type="GO" id="GO:0016616">
    <property type="term" value="F:oxidoreductase activity, acting on the CH-OH group of donors, NAD or NADP as acceptor"/>
    <property type="evidence" value="ECO:0007669"/>
    <property type="project" value="TreeGrafter"/>
</dbReference>
<dbReference type="NCBIfam" id="NF006393">
    <property type="entry name" value="PRK08642.1"/>
    <property type="match status" value="1"/>
</dbReference>
<name>D6XXS4_BACIE</name>
<dbReference type="GO" id="GO:0008206">
    <property type="term" value="P:bile acid metabolic process"/>
    <property type="evidence" value="ECO:0007669"/>
    <property type="project" value="UniProtKB-ARBA"/>
</dbReference>
<dbReference type="PRINTS" id="PR00080">
    <property type="entry name" value="SDRFAMILY"/>
</dbReference>
<protein>
    <submittedName>
        <fullName evidence="3">Short-chain dehydrogenase/reductase SDR</fullName>
    </submittedName>
</protein>
<evidence type="ECO:0000256" key="2">
    <source>
        <dbReference type="ARBA" id="ARBA00023002"/>
    </source>
</evidence>
<dbReference type="AlphaFoldDB" id="D6XXS4"/>
<keyword evidence="4" id="KW-1185">Reference proteome</keyword>
<comment type="similarity">
    <text evidence="1">Belongs to the short-chain dehydrogenases/reductases (SDR) family.</text>
</comment>
<dbReference type="STRING" id="439292.Bsel_2617"/>
<gene>
    <name evidence="3" type="ordered locus">Bsel_2617</name>
</gene>
<evidence type="ECO:0000313" key="4">
    <source>
        <dbReference type="Proteomes" id="UP000000271"/>
    </source>
</evidence>
<evidence type="ECO:0000256" key="1">
    <source>
        <dbReference type="ARBA" id="ARBA00006484"/>
    </source>
</evidence>
<dbReference type="eggNOG" id="COG1028">
    <property type="taxonomic scope" value="Bacteria"/>
</dbReference>
<keyword evidence="2" id="KW-0560">Oxidoreductase</keyword>
<proteinExistence type="inferred from homology"/>
<dbReference type="Proteomes" id="UP000000271">
    <property type="component" value="Chromosome"/>
</dbReference>
<dbReference type="PANTHER" id="PTHR42760:SF133">
    <property type="entry name" value="3-OXOACYL-[ACYL-CARRIER-PROTEIN] REDUCTASE"/>
    <property type="match status" value="1"/>
</dbReference>
<dbReference type="OrthoDB" id="9803333at2"/>
<dbReference type="InterPro" id="IPR036291">
    <property type="entry name" value="NAD(P)-bd_dom_sf"/>
</dbReference>
<accession>D6XXS4</accession>
<dbReference type="EMBL" id="CP001791">
    <property type="protein sequence ID" value="ADI00117.1"/>
    <property type="molecule type" value="Genomic_DNA"/>
</dbReference>
<organism evidence="3 4">
    <name type="scientific">Bacillus selenitireducens (strain ATCC 700615 / DSM 15326 / MLS10)</name>
    <dbReference type="NCBI Taxonomy" id="439292"/>
    <lineage>
        <taxon>Bacteria</taxon>
        <taxon>Bacillati</taxon>
        <taxon>Bacillota</taxon>
        <taxon>Bacilli</taxon>
        <taxon>Bacillales</taxon>
        <taxon>Bacillaceae</taxon>
        <taxon>Salisediminibacterium</taxon>
    </lineage>
</organism>
<dbReference type="Pfam" id="PF13561">
    <property type="entry name" value="adh_short_C2"/>
    <property type="match status" value="1"/>
</dbReference>
<reference evidence="3" key="1">
    <citation type="submission" date="2009-10" db="EMBL/GenBank/DDBJ databases">
        <title>Complete sequence of Bacillus selenitireducens MLS10.</title>
        <authorList>
            <consortium name="US DOE Joint Genome Institute"/>
            <person name="Lucas S."/>
            <person name="Copeland A."/>
            <person name="Lapidus A."/>
            <person name="Glavina del Rio T."/>
            <person name="Dalin E."/>
            <person name="Tice H."/>
            <person name="Bruce D."/>
            <person name="Goodwin L."/>
            <person name="Pitluck S."/>
            <person name="Sims D."/>
            <person name="Brettin T."/>
            <person name="Detter J.C."/>
            <person name="Han C."/>
            <person name="Larimer F."/>
            <person name="Land M."/>
            <person name="Hauser L."/>
            <person name="Kyrpides N."/>
            <person name="Ovchinnikova G."/>
            <person name="Stolz J."/>
        </authorList>
    </citation>
    <scope>NUCLEOTIDE SEQUENCE [LARGE SCALE GENOMIC DNA]</scope>
    <source>
        <strain evidence="3">MLS10</strain>
    </source>
</reference>
<dbReference type="InterPro" id="IPR002347">
    <property type="entry name" value="SDR_fam"/>
</dbReference>
<dbReference type="KEGG" id="bse:Bsel_2617"/>
<sequence>MKLNEQTVLVTGGSRGLGASIVKSFAREGANVILNYFQSEEAAILLAHELGEHVLAVQADVRDEEQVQRMVEQGEAYFGKPVTTLVNNALIDFQFNPATQKPLEDLFWADFLKQLEGSIEGTLLPVQACLPGMKAASFGRIINIGTNLVQNPVVAYHEYTTAKAGLLGLTRNMAKELGQHGITVNLISGGLLRETDASSVTTDEVFGIIKATTPLGKVTTPAELADVTLFFASDWARAVTGQNLIVDGGLVMNG</sequence>
<dbReference type="GO" id="GO:0006633">
    <property type="term" value="P:fatty acid biosynthetic process"/>
    <property type="evidence" value="ECO:0007669"/>
    <property type="project" value="TreeGrafter"/>
</dbReference>
<dbReference type="Gene3D" id="3.40.50.720">
    <property type="entry name" value="NAD(P)-binding Rossmann-like Domain"/>
    <property type="match status" value="1"/>
</dbReference>
<dbReference type="FunFam" id="3.40.50.720:FF:000084">
    <property type="entry name" value="Short-chain dehydrogenase reductase"/>
    <property type="match status" value="1"/>
</dbReference>
<dbReference type="PRINTS" id="PR00081">
    <property type="entry name" value="GDHRDH"/>
</dbReference>
<evidence type="ECO:0000313" key="3">
    <source>
        <dbReference type="EMBL" id="ADI00117.1"/>
    </source>
</evidence>
<dbReference type="RefSeq" id="WP_013173538.1">
    <property type="nucleotide sequence ID" value="NC_014219.1"/>
</dbReference>